<dbReference type="AlphaFoldDB" id="A0A0S2SJI3"/>
<reference evidence="2" key="1">
    <citation type="submission" date="2015-10" db="EMBL/GenBank/DDBJ databases">
        <title>Complete Genome Sequence of Aeromonas schubertii strain WL1483.</title>
        <authorList>
            <person name="Liu L."/>
        </authorList>
    </citation>
    <scope>NUCLEOTIDE SEQUENCE [LARGE SCALE GENOMIC DNA]</scope>
    <source>
        <strain evidence="2">WL1483</strain>
    </source>
</reference>
<gene>
    <name evidence="1" type="ORF">WL1483_2452</name>
</gene>
<dbReference type="PATRIC" id="fig|652.5.peg.315"/>
<dbReference type="InterPro" id="IPR020483">
    <property type="entry name" value="Uncharacterised_YgbA"/>
</dbReference>
<accession>A0A0S2SJI3</accession>
<dbReference type="Proteomes" id="UP000058114">
    <property type="component" value="Chromosome"/>
</dbReference>
<organism evidence="1 2">
    <name type="scientific">Aeromonas schubertii</name>
    <dbReference type="NCBI Taxonomy" id="652"/>
    <lineage>
        <taxon>Bacteria</taxon>
        <taxon>Pseudomonadati</taxon>
        <taxon>Pseudomonadota</taxon>
        <taxon>Gammaproteobacteria</taxon>
        <taxon>Aeromonadales</taxon>
        <taxon>Aeromonadaceae</taxon>
        <taxon>Aeromonas</taxon>
    </lineage>
</organism>
<evidence type="ECO:0000313" key="1">
    <source>
        <dbReference type="EMBL" id="ALP41871.1"/>
    </source>
</evidence>
<evidence type="ECO:0008006" key="3">
    <source>
        <dbReference type="Google" id="ProtNLM"/>
    </source>
</evidence>
<dbReference type="KEGG" id="asr:WL1483_2452"/>
<sequence>MNKLTHPRLRRERRAMHTKIRLFCRHHHRGEQECDCKRLVSVADNRLRLCRFGVDKPTCVRCDHPCFPAAGYLRLQQMSLWARLPMLWRHPWLALRHWLDGQRRRPALPGSRPLPR</sequence>
<name>A0A0S2SJI3_9GAMM</name>
<dbReference type="EMBL" id="CP013067">
    <property type="protein sequence ID" value="ALP41871.1"/>
    <property type="molecule type" value="Genomic_DNA"/>
</dbReference>
<reference evidence="1 2" key="2">
    <citation type="journal article" date="2016" name="Genome Announc.">
        <title>Complete Genome Sequence of the Highly Virulent Aeromonas schubertii Strain WL1483, Isolated from Diseased Snakehead Fish (Channa argus) in China.</title>
        <authorList>
            <person name="Liu L."/>
            <person name="Li N."/>
            <person name="Zhang D."/>
            <person name="Fu X."/>
            <person name="Shi C."/>
            <person name="Lin Q."/>
            <person name="Hao G."/>
        </authorList>
    </citation>
    <scope>NUCLEOTIDE SEQUENCE [LARGE SCALE GENOMIC DNA]</scope>
    <source>
        <strain evidence="1 2">WL1483</strain>
    </source>
</reference>
<proteinExistence type="predicted"/>
<dbReference type="RefSeq" id="WP_060583629.1">
    <property type="nucleotide sequence ID" value="NZ_CP013067.1"/>
</dbReference>
<dbReference type="Pfam" id="PF11756">
    <property type="entry name" value="YgbA_NO"/>
    <property type="match status" value="1"/>
</dbReference>
<protein>
    <recommendedName>
        <fullName evidence="3">Nitrous oxide-stimulated promoter</fullName>
    </recommendedName>
</protein>
<evidence type="ECO:0000313" key="2">
    <source>
        <dbReference type="Proteomes" id="UP000058114"/>
    </source>
</evidence>